<proteinExistence type="predicted"/>
<dbReference type="EMBL" id="LR031573">
    <property type="protein sequence ID" value="VDC85458.1"/>
    <property type="molecule type" value="Genomic_DNA"/>
</dbReference>
<protein>
    <submittedName>
        <fullName evidence="1">Uncharacterized protein</fullName>
    </submittedName>
</protein>
<evidence type="ECO:0000313" key="1">
    <source>
        <dbReference type="EMBL" id="VDC85458.1"/>
    </source>
</evidence>
<gene>
    <name evidence="1" type="ORF">BRAA02T05318Z</name>
</gene>
<sequence length="35" mass="3903">MSPRPSFSLNSEEVPALSQLRILLKTSLHARSSSY</sequence>
<name>A0A3P6AMQ1_BRACM</name>
<dbReference type="AlphaFoldDB" id="A0A3P6AMQ1"/>
<reference evidence="1" key="1">
    <citation type="submission" date="2018-11" db="EMBL/GenBank/DDBJ databases">
        <authorList>
            <consortium name="Genoscope - CEA"/>
            <person name="William W."/>
        </authorList>
    </citation>
    <scope>NUCLEOTIDE SEQUENCE</scope>
</reference>
<organism evidence="1">
    <name type="scientific">Brassica campestris</name>
    <name type="common">Field mustard</name>
    <dbReference type="NCBI Taxonomy" id="3711"/>
    <lineage>
        <taxon>Eukaryota</taxon>
        <taxon>Viridiplantae</taxon>
        <taxon>Streptophyta</taxon>
        <taxon>Embryophyta</taxon>
        <taxon>Tracheophyta</taxon>
        <taxon>Spermatophyta</taxon>
        <taxon>Magnoliopsida</taxon>
        <taxon>eudicotyledons</taxon>
        <taxon>Gunneridae</taxon>
        <taxon>Pentapetalae</taxon>
        <taxon>rosids</taxon>
        <taxon>malvids</taxon>
        <taxon>Brassicales</taxon>
        <taxon>Brassicaceae</taxon>
        <taxon>Brassiceae</taxon>
        <taxon>Brassica</taxon>
    </lineage>
</organism>
<accession>A0A3P6AMQ1</accession>